<feature type="non-terminal residue" evidence="1">
    <location>
        <position position="1"/>
    </location>
</feature>
<gene>
    <name evidence="1" type="ORF">C7B77_27785</name>
</gene>
<dbReference type="EMBL" id="PVWO01000652">
    <property type="protein sequence ID" value="PSB41008.1"/>
    <property type="molecule type" value="Genomic_DNA"/>
</dbReference>
<sequence>LERWLEEHEYHSVRQLQGTMSQAACPTPSEFERVQ</sequence>
<evidence type="ECO:0000313" key="2">
    <source>
        <dbReference type="Proteomes" id="UP000238937"/>
    </source>
</evidence>
<dbReference type="AlphaFoldDB" id="A0A2T1F7X6"/>
<comment type="caution">
    <text evidence="1">The sequence shown here is derived from an EMBL/GenBank/DDBJ whole genome shotgun (WGS) entry which is preliminary data.</text>
</comment>
<reference evidence="1 2" key="1">
    <citation type="submission" date="2018-03" db="EMBL/GenBank/DDBJ databases">
        <title>The ancient ancestry and fast evolution of plastids.</title>
        <authorList>
            <person name="Moore K.R."/>
            <person name="Magnabosco C."/>
            <person name="Momper L."/>
            <person name="Gold D.A."/>
            <person name="Bosak T."/>
            <person name="Fournier G.P."/>
        </authorList>
    </citation>
    <scope>NUCLEOTIDE SEQUENCE [LARGE SCALE GENOMIC DNA]</scope>
    <source>
        <strain evidence="1 2">CCALA 037</strain>
    </source>
</reference>
<evidence type="ECO:0000313" key="1">
    <source>
        <dbReference type="EMBL" id="PSB41008.1"/>
    </source>
</evidence>
<protein>
    <submittedName>
        <fullName evidence="1">Dihydroorotate dehydrogenase-like protein</fullName>
    </submittedName>
</protein>
<organism evidence="1 2">
    <name type="scientific">Chamaesiphon polymorphus CCALA 037</name>
    <dbReference type="NCBI Taxonomy" id="2107692"/>
    <lineage>
        <taxon>Bacteria</taxon>
        <taxon>Bacillati</taxon>
        <taxon>Cyanobacteriota</taxon>
        <taxon>Cyanophyceae</taxon>
        <taxon>Gomontiellales</taxon>
        <taxon>Chamaesiphonaceae</taxon>
        <taxon>Chamaesiphon</taxon>
    </lineage>
</organism>
<keyword evidence="2" id="KW-1185">Reference proteome</keyword>
<dbReference type="Proteomes" id="UP000238937">
    <property type="component" value="Unassembled WGS sequence"/>
</dbReference>
<accession>A0A2T1F7X6</accession>
<name>A0A2T1F7X6_9CYAN</name>
<proteinExistence type="predicted"/>